<proteinExistence type="predicted"/>
<feature type="transmembrane region" description="Helical" evidence="1">
    <location>
        <begin position="105"/>
        <end position="130"/>
    </location>
</feature>
<name>A0A933LQF0_UNCTE</name>
<keyword evidence="1" id="KW-0812">Transmembrane</keyword>
<gene>
    <name evidence="2" type="ORF">HY730_04555</name>
</gene>
<feature type="transmembrane region" description="Helical" evidence="1">
    <location>
        <begin position="281"/>
        <end position="299"/>
    </location>
</feature>
<reference evidence="2" key="1">
    <citation type="submission" date="2020-07" db="EMBL/GenBank/DDBJ databases">
        <title>Huge and variable diversity of episymbiotic CPR bacteria and DPANN archaea in groundwater ecosystems.</title>
        <authorList>
            <person name="He C.Y."/>
            <person name="Keren R."/>
            <person name="Whittaker M."/>
            <person name="Farag I.F."/>
            <person name="Doudna J."/>
            <person name="Cate J.H.D."/>
            <person name="Banfield J.F."/>
        </authorList>
    </citation>
    <scope>NUCLEOTIDE SEQUENCE</scope>
    <source>
        <strain evidence="2">NC_groundwater_1482_Ag_S-0.65um_47_24</strain>
    </source>
</reference>
<keyword evidence="1" id="KW-0472">Membrane</keyword>
<feature type="transmembrane region" description="Helical" evidence="1">
    <location>
        <begin position="39"/>
        <end position="58"/>
    </location>
</feature>
<feature type="transmembrane region" description="Helical" evidence="1">
    <location>
        <begin position="70"/>
        <end position="93"/>
    </location>
</feature>
<dbReference type="Proteomes" id="UP000772181">
    <property type="component" value="Unassembled WGS sequence"/>
</dbReference>
<protein>
    <submittedName>
        <fullName evidence="2">Sodium:proton antiporter</fullName>
    </submittedName>
</protein>
<feature type="transmembrane region" description="Helical" evidence="1">
    <location>
        <begin position="232"/>
        <end position="261"/>
    </location>
</feature>
<feature type="transmembrane region" description="Helical" evidence="1">
    <location>
        <begin position="12"/>
        <end position="33"/>
    </location>
</feature>
<feature type="transmembrane region" description="Helical" evidence="1">
    <location>
        <begin position="395"/>
        <end position="418"/>
    </location>
</feature>
<dbReference type="InterPro" id="IPR031566">
    <property type="entry name" value="CitMHS_2"/>
</dbReference>
<evidence type="ECO:0000313" key="3">
    <source>
        <dbReference type="Proteomes" id="UP000772181"/>
    </source>
</evidence>
<evidence type="ECO:0000256" key="1">
    <source>
        <dbReference type="SAM" id="Phobius"/>
    </source>
</evidence>
<sequence length="422" mass="47445">MALDNLRTLEVSPLWIIPFILLLLFIAIAPFIHRHWWEKNYPIVSFSLGLLVLLYYLFNHNASRMGHTALEYFSFISLLASLFVVTGGFLIHLKTTATPLVNTLFLLFGAIIANIIGTTGASILLIRPYLRINKPRLKDYHVIFFIFLVSNIGGVLTPIGDPPLFLGYLRGVPFFWVIKNLWSNWILGVGLTLLVFLGFEISTYLGVREKSEPNRHEAEKARLEIKGRKNAFFLLLILIAVFIVTPWREIIMLSVAAIAYLSADKKILQENEFNFTPIKEVAILFAGIFATMTPALDWLELNSSKIGLHTPGHYYWATGSLSSVLDNAPTYLNFLSAALGLKQASVAELLERYPIFVKAISAGAVFFGAMTYIGNGPNFMIKSIAEHSGAKCPSFFGYIIKYSLPILFPIFTIIWCLFYRTG</sequence>
<feature type="transmembrane region" description="Helical" evidence="1">
    <location>
        <begin position="355"/>
        <end position="375"/>
    </location>
</feature>
<keyword evidence="1" id="KW-1133">Transmembrane helix</keyword>
<comment type="caution">
    <text evidence="2">The sequence shown here is derived from an EMBL/GenBank/DDBJ whole genome shotgun (WGS) entry which is preliminary data.</text>
</comment>
<organism evidence="2 3">
    <name type="scientific">Tectimicrobiota bacterium</name>
    <dbReference type="NCBI Taxonomy" id="2528274"/>
    <lineage>
        <taxon>Bacteria</taxon>
        <taxon>Pseudomonadati</taxon>
        <taxon>Nitrospinota/Tectimicrobiota group</taxon>
        <taxon>Candidatus Tectimicrobiota</taxon>
    </lineage>
</organism>
<dbReference type="Pfam" id="PF16980">
    <property type="entry name" value="CitMHS_2"/>
    <property type="match status" value="1"/>
</dbReference>
<evidence type="ECO:0000313" key="2">
    <source>
        <dbReference type="EMBL" id="MBI4595634.1"/>
    </source>
</evidence>
<dbReference type="AlphaFoldDB" id="A0A933LQF0"/>
<feature type="transmembrane region" description="Helical" evidence="1">
    <location>
        <begin position="142"/>
        <end position="165"/>
    </location>
</feature>
<feature type="transmembrane region" description="Helical" evidence="1">
    <location>
        <begin position="185"/>
        <end position="207"/>
    </location>
</feature>
<dbReference type="EMBL" id="JACQWF010000207">
    <property type="protein sequence ID" value="MBI4595634.1"/>
    <property type="molecule type" value="Genomic_DNA"/>
</dbReference>
<accession>A0A933LQF0</accession>